<feature type="transmembrane region" description="Helical" evidence="2">
    <location>
        <begin position="421"/>
        <end position="440"/>
    </location>
</feature>
<proteinExistence type="predicted"/>
<feature type="region of interest" description="Disordered" evidence="1">
    <location>
        <begin position="113"/>
        <end position="139"/>
    </location>
</feature>
<name>A0A552WXP5_9MICO</name>
<dbReference type="SUPFAM" id="SSF103473">
    <property type="entry name" value="MFS general substrate transporter"/>
    <property type="match status" value="1"/>
</dbReference>
<protein>
    <submittedName>
        <fullName evidence="3">MFS transporter</fullName>
    </submittedName>
</protein>
<gene>
    <name evidence="3" type="ORF">FJ693_00280</name>
</gene>
<dbReference type="GO" id="GO:0022857">
    <property type="term" value="F:transmembrane transporter activity"/>
    <property type="evidence" value="ECO:0007669"/>
    <property type="project" value="InterPro"/>
</dbReference>
<dbReference type="Proteomes" id="UP000318693">
    <property type="component" value="Unassembled WGS sequence"/>
</dbReference>
<organism evidence="3 4">
    <name type="scientific">Georgenia yuyongxinii</name>
    <dbReference type="NCBI Taxonomy" id="2589797"/>
    <lineage>
        <taxon>Bacteria</taxon>
        <taxon>Bacillati</taxon>
        <taxon>Actinomycetota</taxon>
        <taxon>Actinomycetes</taxon>
        <taxon>Micrococcales</taxon>
        <taxon>Bogoriellaceae</taxon>
        <taxon>Georgenia</taxon>
    </lineage>
</organism>
<sequence length="518" mass="54117">MGFRGADRCGDLQVGPARPGLAFAAAQLGRQAGAGVHLCPADANHHKVPTGSGDGDLLHRPRAGGGLGVVHRDGGDVGLHGHGALDGGRGARQTGGRRRRLIRRDFRDFVVRVRGPGGRGGERDTEQGERQAEGGRARESTWGHEIRLCFRGKTAHGTSSLSHKHHNSVRNFWSRGVATLASLPAGHAVDRLGSRVLLTVIPTLTAAALAFFVLDLSLVSLGVVVLVSGVAQAAANPATNRSFAGSPDHFARARTMGIKQSGIPASQFVVGAGLPPLAALVGLRMALVPLLVASVVIALWARRRAVGARLRASERSSRTRTAMPAAVWPLLGVSFFAGVATQATNAFLPLFAHADLGLSPSVAGSVVAVVGGIGILGRFFWTWQFGRTRHRRRTLPLLALGGVTASAMLAVSASLGASGAYWIAAVIHASTTLAITGVVFERDGGRSARLGGQDFRTRRPVPVRRFRSRSPRDGSPLRRLRLRGGWAFVLVSGAASTALAVRGAPPKAASPMVASQTS</sequence>
<evidence type="ECO:0000313" key="3">
    <source>
        <dbReference type="EMBL" id="TRW47582.1"/>
    </source>
</evidence>
<feature type="transmembrane region" description="Helical" evidence="2">
    <location>
        <begin position="485"/>
        <end position="504"/>
    </location>
</feature>
<evidence type="ECO:0000256" key="2">
    <source>
        <dbReference type="SAM" id="Phobius"/>
    </source>
</evidence>
<feature type="transmembrane region" description="Helical" evidence="2">
    <location>
        <begin position="361"/>
        <end position="383"/>
    </location>
</feature>
<dbReference type="InterPro" id="IPR036259">
    <property type="entry name" value="MFS_trans_sf"/>
</dbReference>
<evidence type="ECO:0000256" key="1">
    <source>
        <dbReference type="SAM" id="MobiDB-lite"/>
    </source>
</evidence>
<reference evidence="3 4" key="1">
    <citation type="submission" date="2019-07" db="EMBL/GenBank/DDBJ databases">
        <title>Georgenia wutianyii sp. nov. and Georgenia *** sp. nov. isolated from plateau pika (Ochotona curzoniae) in the Qinghai-Tibet plateau of China.</title>
        <authorList>
            <person name="Tian Z."/>
        </authorList>
    </citation>
    <scope>NUCLEOTIDE SEQUENCE [LARGE SCALE GENOMIC DNA]</scope>
    <source>
        <strain evidence="3 4">Z446</strain>
    </source>
</reference>
<keyword evidence="4" id="KW-1185">Reference proteome</keyword>
<keyword evidence="2" id="KW-0472">Membrane</keyword>
<dbReference type="AlphaFoldDB" id="A0A552WXP5"/>
<evidence type="ECO:0000313" key="4">
    <source>
        <dbReference type="Proteomes" id="UP000318693"/>
    </source>
</evidence>
<feature type="compositionally biased region" description="Basic and acidic residues" evidence="1">
    <location>
        <begin position="120"/>
        <end position="139"/>
    </location>
</feature>
<keyword evidence="2" id="KW-0812">Transmembrane</keyword>
<dbReference type="PANTHER" id="PTHR23527">
    <property type="entry name" value="BLL3282 PROTEIN"/>
    <property type="match status" value="1"/>
</dbReference>
<dbReference type="InterPro" id="IPR052952">
    <property type="entry name" value="MFS-Transporter"/>
</dbReference>
<feature type="transmembrane region" description="Helical" evidence="2">
    <location>
        <begin position="395"/>
        <end position="415"/>
    </location>
</feature>
<keyword evidence="2" id="KW-1133">Transmembrane helix</keyword>
<feature type="transmembrane region" description="Helical" evidence="2">
    <location>
        <begin position="322"/>
        <end position="341"/>
    </location>
</feature>
<dbReference type="InterPro" id="IPR011701">
    <property type="entry name" value="MFS"/>
</dbReference>
<accession>A0A552WXP5</accession>
<comment type="caution">
    <text evidence="3">The sequence shown here is derived from an EMBL/GenBank/DDBJ whole genome shotgun (WGS) entry which is preliminary data.</text>
</comment>
<dbReference type="Gene3D" id="1.20.1250.20">
    <property type="entry name" value="MFS general substrate transporter like domains"/>
    <property type="match status" value="2"/>
</dbReference>
<feature type="transmembrane region" description="Helical" evidence="2">
    <location>
        <begin position="277"/>
        <end position="301"/>
    </location>
</feature>
<dbReference type="EMBL" id="VJXR01000001">
    <property type="protein sequence ID" value="TRW47582.1"/>
    <property type="molecule type" value="Genomic_DNA"/>
</dbReference>
<feature type="transmembrane region" description="Helical" evidence="2">
    <location>
        <begin position="196"/>
        <end position="214"/>
    </location>
</feature>
<dbReference type="Pfam" id="PF07690">
    <property type="entry name" value="MFS_1"/>
    <property type="match status" value="1"/>
</dbReference>
<dbReference type="PANTHER" id="PTHR23527:SF1">
    <property type="entry name" value="BLL3282 PROTEIN"/>
    <property type="match status" value="1"/>
</dbReference>